<dbReference type="Pfam" id="PF00534">
    <property type="entry name" value="Glycos_transf_1"/>
    <property type="match status" value="1"/>
</dbReference>
<feature type="compositionally biased region" description="Basic and acidic residues" evidence="1">
    <location>
        <begin position="1"/>
        <end position="19"/>
    </location>
</feature>
<sequence>MAEPLPRETDGSARSEGSPRRRILHILPDGSAGGGGTAVLGLCRDLLATGRWDVTLVTAPGSAVMEQAKAAGIRTHGLDFFTSRLDPRIARRLARPVEATRPDIVHAHGARAALPFCFPALRHIGPLVYTVHGFHHVRKPFPLRQLSRLAERRIAARAAAVVFVSAGDQSRAANEEILPRRDPKATVIANGIDPADFDGLTAAEERFDLVFAGRAHQQKNPFFMIEIMEALRTTGIRLRMICGGELEAAVRARVAVSPARDQIVLSGALPRRDVLRAFLSARLYVQPSLWEGLPIAPIEALYCGLPVVASKIRGTDEVVIDGVNGRLIERFEPKLYADAIRTLLGDDAMRDRLAAQGEAWIKRQYLRPAGSERLARLYEGLLAQGE</sequence>
<feature type="domain" description="Glycosyl transferase family 1" evidence="2">
    <location>
        <begin position="198"/>
        <end position="359"/>
    </location>
</feature>
<dbReference type="SUPFAM" id="SSF53756">
    <property type="entry name" value="UDP-Glycosyltransferase/glycogen phosphorylase"/>
    <property type="match status" value="1"/>
</dbReference>
<comment type="caution">
    <text evidence="4">The sequence shown here is derived from an EMBL/GenBank/DDBJ whole genome shotgun (WGS) entry which is preliminary data.</text>
</comment>
<evidence type="ECO:0000313" key="5">
    <source>
        <dbReference type="Proteomes" id="UP001144805"/>
    </source>
</evidence>
<proteinExistence type="predicted"/>
<dbReference type="InterPro" id="IPR028098">
    <property type="entry name" value="Glyco_trans_4-like_N"/>
</dbReference>
<dbReference type="CDD" id="cd03801">
    <property type="entry name" value="GT4_PimA-like"/>
    <property type="match status" value="1"/>
</dbReference>
<feature type="region of interest" description="Disordered" evidence="1">
    <location>
        <begin position="1"/>
        <end position="20"/>
    </location>
</feature>
<evidence type="ECO:0000313" key="4">
    <source>
        <dbReference type="EMBL" id="MCX5568106.1"/>
    </source>
</evidence>
<dbReference type="Gene3D" id="3.40.50.2000">
    <property type="entry name" value="Glycogen Phosphorylase B"/>
    <property type="match status" value="2"/>
</dbReference>
<organism evidence="4 5">
    <name type="scientific">Kaistia nematophila</name>
    <dbReference type="NCBI Taxonomy" id="2994654"/>
    <lineage>
        <taxon>Bacteria</taxon>
        <taxon>Pseudomonadati</taxon>
        <taxon>Pseudomonadota</taxon>
        <taxon>Alphaproteobacteria</taxon>
        <taxon>Hyphomicrobiales</taxon>
        <taxon>Kaistiaceae</taxon>
        <taxon>Kaistia</taxon>
    </lineage>
</organism>
<evidence type="ECO:0000259" key="3">
    <source>
        <dbReference type="Pfam" id="PF13579"/>
    </source>
</evidence>
<evidence type="ECO:0000256" key="1">
    <source>
        <dbReference type="SAM" id="MobiDB-lite"/>
    </source>
</evidence>
<dbReference type="GO" id="GO:0016757">
    <property type="term" value="F:glycosyltransferase activity"/>
    <property type="evidence" value="ECO:0007669"/>
    <property type="project" value="InterPro"/>
</dbReference>
<accession>A0A9X3DY35</accession>
<dbReference type="Pfam" id="PF13579">
    <property type="entry name" value="Glyco_trans_4_4"/>
    <property type="match status" value="1"/>
</dbReference>
<dbReference type="EMBL" id="JAPKNK010000001">
    <property type="protein sequence ID" value="MCX5568106.1"/>
    <property type="molecule type" value="Genomic_DNA"/>
</dbReference>
<feature type="domain" description="Glycosyltransferase subfamily 4-like N-terminal" evidence="3">
    <location>
        <begin position="33"/>
        <end position="191"/>
    </location>
</feature>
<name>A0A9X3DY35_9HYPH</name>
<evidence type="ECO:0000259" key="2">
    <source>
        <dbReference type="Pfam" id="PF00534"/>
    </source>
</evidence>
<protein>
    <submittedName>
        <fullName evidence="4">Glycosyltransferase family 4 protein</fullName>
    </submittedName>
</protein>
<dbReference type="RefSeq" id="WP_266337065.1">
    <property type="nucleotide sequence ID" value="NZ_JAPKNK010000001.1"/>
</dbReference>
<gene>
    <name evidence="4" type="ORF">OSH07_02750</name>
</gene>
<dbReference type="PANTHER" id="PTHR12526">
    <property type="entry name" value="GLYCOSYLTRANSFERASE"/>
    <property type="match status" value="1"/>
</dbReference>
<keyword evidence="5" id="KW-1185">Reference proteome</keyword>
<dbReference type="InterPro" id="IPR001296">
    <property type="entry name" value="Glyco_trans_1"/>
</dbReference>
<reference evidence="4" key="1">
    <citation type="submission" date="2022-11" db="EMBL/GenBank/DDBJ databases">
        <title>Biodiversity and phylogenetic relationships of bacteria.</title>
        <authorList>
            <person name="Machado R.A.R."/>
            <person name="Bhat A."/>
            <person name="Loulou A."/>
            <person name="Kallel S."/>
        </authorList>
    </citation>
    <scope>NUCLEOTIDE SEQUENCE</scope>
    <source>
        <strain evidence="4">K-TC2</strain>
    </source>
</reference>
<dbReference type="PANTHER" id="PTHR12526:SF637">
    <property type="entry name" value="GLYCOSYLTRANSFERASE EPSF-RELATED"/>
    <property type="match status" value="1"/>
</dbReference>
<dbReference type="AlphaFoldDB" id="A0A9X3DY35"/>
<dbReference type="Proteomes" id="UP001144805">
    <property type="component" value="Unassembled WGS sequence"/>
</dbReference>